<feature type="compositionally biased region" description="Basic residues" evidence="1">
    <location>
        <begin position="67"/>
        <end position="76"/>
    </location>
</feature>
<sequence>MSKINEWNEKRKSKELFDQIKSIQSKKFSSKNICINDVNGQALTEPDEVLKRWNSYMAHIFLDTQTKRKQKMHTKSPNKTWQDVEPEPLTSEVEAAIKDLKAGKSPALDNIPAEIIKNSGEMGIKALHHLCCQIWKQQEWPEDWKLQELVML</sequence>
<dbReference type="AlphaFoldDB" id="A0AAV4HEV6"/>
<accession>A0AAV4HEV6</accession>
<dbReference type="EMBL" id="BMAT01008973">
    <property type="protein sequence ID" value="GFR96129.1"/>
    <property type="molecule type" value="Genomic_DNA"/>
</dbReference>
<protein>
    <submittedName>
        <fullName evidence="2">Endonuclease-reverse transcriptase</fullName>
    </submittedName>
</protein>
<keyword evidence="2" id="KW-0378">Hydrolase</keyword>
<dbReference type="GO" id="GO:0004519">
    <property type="term" value="F:endonuclease activity"/>
    <property type="evidence" value="ECO:0007669"/>
    <property type="project" value="UniProtKB-KW"/>
</dbReference>
<dbReference type="Proteomes" id="UP000762676">
    <property type="component" value="Unassembled WGS sequence"/>
</dbReference>
<evidence type="ECO:0000313" key="3">
    <source>
        <dbReference type="Proteomes" id="UP000762676"/>
    </source>
</evidence>
<feature type="region of interest" description="Disordered" evidence="1">
    <location>
        <begin position="67"/>
        <end position="87"/>
    </location>
</feature>
<comment type="caution">
    <text evidence="2">The sequence shown here is derived from an EMBL/GenBank/DDBJ whole genome shotgun (WGS) entry which is preliminary data.</text>
</comment>
<proteinExistence type="predicted"/>
<keyword evidence="3" id="KW-1185">Reference proteome</keyword>
<gene>
    <name evidence="2" type="ORF">ElyMa_004445700</name>
</gene>
<name>A0AAV4HEV6_9GAST</name>
<organism evidence="2 3">
    <name type="scientific">Elysia marginata</name>
    <dbReference type="NCBI Taxonomy" id="1093978"/>
    <lineage>
        <taxon>Eukaryota</taxon>
        <taxon>Metazoa</taxon>
        <taxon>Spiralia</taxon>
        <taxon>Lophotrochozoa</taxon>
        <taxon>Mollusca</taxon>
        <taxon>Gastropoda</taxon>
        <taxon>Heterobranchia</taxon>
        <taxon>Euthyneura</taxon>
        <taxon>Panpulmonata</taxon>
        <taxon>Sacoglossa</taxon>
        <taxon>Placobranchoidea</taxon>
        <taxon>Plakobranchidae</taxon>
        <taxon>Elysia</taxon>
    </lineage>
</organism>
<evidence type="ECO:0000256" key="1">
    <source>
        <dbReference type="SAM" id="MobiDB-lite"/>
    </source>
</evidence>
<keyword evidence="2" id="KW-0255">Endonuclease</keyword>
<evidence type="ECO:0000313" key="2">
    <source>
        <dbReference type="EMBL" id="GFR96129.1"/>
    </source>
</evidence>
<keyword evidence="2" id="KW-0540">Nuclease</keyword>
<reference evidence="2 3" key="1">
    <citation type="journal article" date="2021" name="Elife">
        <title>Chloroplast acquisition without the gene transfer in kleptoplastic sea slugs, Plakobranchus ocellatus.</title>
        <authorList>
            <person name="Maeda T."/>
            <person name="Takahashi S."/>
            <person name="Yoshida T."/>
            <person name="Shimamura S."/>
            <person name="Takaki Y."/>
            <person name="Nagai Y."/>
            <person name="Toyoda A."/>
            <person name="Suzuki Y."/>
            <person name="Arimoto A."/>
            <person name="Ishii H."/>
            <person name="Satoh N."/>
            <person name="Nishiyama T."/>
            <person name="Hasebe M."/>
            <person name="Maruyama T."/>
            <person name="Minagawa J."/>
            <person name="Obokata J."/>
            <person name="Shigenobu S."/>
        </authorList>
    </citation>
    <scope>NUCLEOTIDE SEQUENCE [LARGE SCALE GENOMIC DNA]</scope>
</reference>